<keyword evidence="4 6" id="KW-1133">Transmembrane helix</keyword>
<feature type="transmembrane region" description="Helical" evidence="6">
    <location>
        <begin position="20"/>
        <end position="43"/>
    </location>
</feature>
<protein>
    <submittedName>
        <fullName evidence="7">ABC-2 type transport system permease protein</fullName>
    </submittedName>
</protein>
<feature type="transmembrane region" description="Helical" evidence="6">
    <location>
        <begin position="220"/>
        <end position="238"/>
    </location>
</feature>
<evidence type="ECO:0000313" key="7">
    <source>
        <dbReference type="EMBL" id="RED45102.1"/>
    </source>
</evidence>
<dbReference type="PANTHER" id="PTHR30294">
    <property type="entry name" value="MEMBRANE COMPONENT OF ABC TRANSPORTER YHHJ-RELATED"/>
    <property type="match status" value="1"/>
</dbReference>
<evidence type="ECO:0000313" key="8">
    <source>
        <dbReference type="Proteomes" id="UP000256845"/>
    </source>
</evidence>
<dbReference type="GO" id="GO:0140359">
    <property type="term" value="F:ABC-type transporter activity"/>
    <property type="evidence" value="ECO:0007669"/>
    <property type="project" value="InterPro"/>
</dbReference>
<sequence>MSKTLTLFRREMNAYFATPLAYVFIVIFLIMASSLTFFLGNFLERDQADLIPFFQFHPWLFILLIPAISMRLWAEEIHSGTMELLLTLPVTTAQAVLGKFLAAWIFIGVALMLTFPIWVTVNYLGEPDNGVILASYIGSFFMAGGYLAMGAFISAMTKNQVIAFVVSAAFCFLFTASGSPIVLNLFSGWVGDSATHFIAGLSFLTHFQDLMKGVIDFRDVLYFASLIVFFLYANTVAVDRARGA</sequence>
<accession>A0A3D9H6L0</accession>
<name>A0A3D9H6L0_9PROT</name>
<dbReference type="PANTHER" id="PTHR30294:SF29">
    <property type="entry name" value="MULTIDRUG ABC TRANSPORTER PERMEASE YBHS-RELATED"/>
    <property type="match status" value="1"/>
</dbReference>
<feature type="transmembrane region" description="Helical" evidence="6">
    <location>
        <begin position="95"/>
        <end position="119"/>
    </location>
</feature>
<comment type="caution">
    <text evidence="7">The sequence shown here is derived from an EMBL/GenBank/DDBJ whole genome shotgun (WGS) entry which is preliminary data.</text>
</comment>
<evidence type="ECO:0000256" key="2">
    <source>
        <dbReference type="ARBA" id="ARBA00022475"/>
    </source>
</evidence>
<organism evidence="7 8">
    <name type="scientific">Aestuariispira insulae</name>
    <dbReference type="NCBI Taxonomy" id="1461337"/>
    <lineage>
        <taxon>Bacteria</taxon>
        <taxon>Pseudomonadati</taxon>
        <taxon>Pseudomonadota</taxon>
        <taxon>Alphaproteobacteria</taxon>
        <taxon>Rhodospirillales</taxon>
        <taxon>Kiloniellaceae</taxon>
        <taxon>Aestuariispira</taxon>
    </lineage>
</organism>
<evidence type="ECO:0000256" key="4">
    <source>
        <dbReference type="ARBA" id="ARBA00022989"/>
    </source>
</evidence>
<dbReference type="Proteomes" id="UP000256845">
    <property type="component" value="Unassembled WGS sequence"/>
</dbReference>
<dbReference type="RefSeq" id="WP_115938667.1">
    <property type="nucleotide sequence ID" value="NZ_QRDW01000012.1"/>
</dbReference>
<reference evidence="7 8" key="1">
    <citation type="submission" date="2018-07" db="EMBL/GenBank/DDBJ databases">
        <title>Genomic Encyclopedia of Type Strains, Phase III (KMG-III): the genomes of soil and plant-associated and newly described type strains.</title>
        <authorList>
            <person name="Whitman W."/>
        </authorList>
    </citation>
    <scope>NUCLEOTIDE SEQUENCE [LARGE SCALE GENOMIC DNA]</scope>
    <source>
        <strain evidence="7 8">CECT 8488</strain>
    </source>
</reference>
<comment type="subcellular location">
    <subcellularLocation>
        <location evidence="1">Cell membrane</location>
        <topology evidence="1">Multi-pass membrane protein</topology>
    </subcellularLocation>
</comment>
<dbReference type="Pfam" id="PF12679">
    <property type="entry name" value="ABC2_membrane_2"/>
    <property type="match status" value="1"/>
</dbReference>
<keyword evidence="3 6" id="KW-0812">Transmembrane</keyword>
<evidence type="ECO:0000256" key="3">
    <source>
        <dbReference type="ARBA" id="ARBA00022692"/>
    </source>
</evidence>
<feature type="transmembrane region" description="Helical" evidence="6">
    <location>
        <begin position="131"/>
        <end position="149"/>
    </location>
</feature>
<dbReference type="OrthoDB" id="9794512at2"/>
<dbReference type="InterPro" id="IPR051449">
    <property type="entry name" value="ABC-2_transporter_component"/>
</dbReference>
<dbReference type="EMBL" id="QRDW01000012">
    <property type="protein sequence ID" value="RED45102.1"/>
    <property type="molecule type" value="Genomic_DNA"/>
</dbReference>
<dbReference type="GO" id="GO:0005886">
    <property type="term" value="C:plasma membrane"/>
    <property type="evidence" value="ECO:0007669"/>
    <property type="project" value="UniProtKB-SubCell"/>
</dbReference>
<dbReference type="AlphaFoldDB" id="A0A3D9H6L0"/>
<keyword evidence="8" id="KW-1185">Reference proteome</keyword>
<evidence type="ECO:0000256" key="5">
    <source>
        <dbReference type="ARBA" id="ARBA00023136"/>
    </source>
</evidence>
<evidence type="ECO:0000256" key="1">
    <source>
        <dbReference type="ARBA" id="ARBA00004651"/>
    </source>
</evidence>
<evidence type="ECO:0000256" key="6">
    <source>
        <dbReference type="SAM" id="Phobius"/>
    </source>
</evidence>
<gene>
    <name evidence="7" type="ORF">DFP90_11295</name>
</gene>
<feature type="transmembrane region" description="Helical" evidence="6">
    <location>
        <begin position="161"/>
        <end position="183"/>
    </location>
</feature>
<keyword evidence="2" id="KW-1003">Cell membrane</keyword>
<proteinExistence type="predicted"/>
<feature type="transmembrane region" description="Helical" evidence="6">
    <location>
        <begin position="55"/>
        <end position="74"/>
    </location>
</feature>
<keyword evidence="5 6" id="KW-0472">Membrane</keyword>